<protein>
    <submittedName>
        <fullName evidence="1">Uncharacterized protein</fullName>
    </submittedName>
</protein>
<dbReference type="AlphaFoldDB" id="W6QQG5"/>
<evidence type="ECO:0000313" key="1">
    <source>
        <dbReference type="EMBL" id="CDM38231.1"/>
    </source>
</evidence>
<dbReference type="STRING" id="1365484.W6QQG5"/>
<organism evidence="1 2">
    <name type="scientific">Penicillium roqueforti (strain FM164)</name>
    <dbReference type="NCBI Taxonomy" id="1365484"/>
    <lineage>
        <taxon>Eukaryota</taxon>
        <taxon>Fungi</taxon>
        <taxon>Dikarya</taxon>
        <taxon>Ascomycota</taxon>
        <taxon>Pezizomycotina</taxon>
        <taxon>Eurotiomycetes</taxon>
        <taxon>Eurotiomycetidae</taxon>
        <taxon>Eurotiales</taxon>
        <taxon>Aspergillaceae</taxon>
        <taxon>Penicillium</taxon>
    </lineage>
</organism>
<accession>W6QQG5</accession>
<keyword evidence="2" id="KW-1185">Reference proteome</keyword>
<sequence length="90" mass="10858">MVFRPQFVTIQFGKEVDWTRFAYIQYVTNTDYLCNSVMLFEALYRLDSKPDRLMMYPDYFSVADDDNLREAELLRIARDKYKVKLKPIQV</sequence>
<dbReference type="OrthoDB" id="2014201at2759"/>
<name>W6QQG5_PENRF</name>
<evidence type="ECO:0000313" key="2">
    <source>
        <dbReference type="Proteomes" id="UP000030686"/>
    </source>
</evidence>
<dbReference type="EMBL" id="HG792024">
    <property type="protein sequence ID" value="CDM38231.1"/>
    <property type="molecule type" value="Genomic_DNA"/>
</dbReference>
<reference evidence="1" key="1">
    <citation type="journal article" date="2014" name="Nat. Commun.">
        <title>Multiple recent horizontal transfers of a large genomic region in cheese making fungi.</title>
        <authorList>
            <person name="Cheeseman K."/>
            <person name="Ropars J."/>
            <person name="Renault P."/>
            <person name="Dupont J."/>
            <person name="Gouzy J."/>
            <person name="Branca A."/>
            <person name="Abraham A.L."/>
            <person name="Ceppi M."/>
            <person name="Conseiller E."/>
            <person name="Debuchy R."/>
            <person name="Malagnac F."/>
            <person name="Goarin A."/>
            <person name="Silar P."/>
            <person name="Lacoste S."/>
            <person name="Sallet E."/>
            <person name="Bensimon A."/>
            <person name="Giraud T."/>
            <person name="Brygoo Y."/>
        </authorList>
    </citation>
    <scope>NUCLEOTIDE SEQUENCE [LARGE SCALE GENOMIC DNA]</scope>
    <source>
        <strain evidence="1">FM164</strain>
    </source>
</reference>
<gene>
    <name evidence="1" type="ORF">PROQFM164_S10g000045</name>
</gene>
<dbReference type="Proteomes" id="UP000030686">
    <property type="component" value="Unassembled WGS sequence"/>
</dbReference>
<proteinExistence type="predicted"/>
<dbReference type="Gene3D" id="3.90.550.10">
    <property type="entry name" value="Spore Coat Polysaccharide Biosynthesis Protein SpsA, Chain A"/>
    <property type="match status" value="1"/>
</dbReference>
<dbReference type="InterPro" id="IPR029044">
    <property type="entry name" value="Nucleotide-diphossugar_trans"/>
</dbReference>